<comment type="catalytic activity">
    <reaction evidence="1 13">
        <text>Cleavage of hydrophobic, N-terminal signal or leader sequences from secreted and periplasmic proteins.</text>
        <dbReference type="EC" id="3.4.21.89"/>
    </reaction>
</comment>
<keyword evidence="6 13" id="KW-0645">Protease</keyword>
<dbReference type="RefSeq" id="XP_002108118.1">
    <property type="nucleotide sequence ID" value="XM_002108082.1"/>
</dbReference>
<dbReference type="PhylomeDB" id="B3RM80"/>
<dbReference type="InParanoid" id="B3RM80"/>
<dbReference type="InterPro" id="IPR019533">
    <property type="entry name" value="Peptidase_S26"/>
</dbReference>
<evidence type="ECO:0000256" key="6">
    <source>
        <dbReference type="ARBA" id="ARBA00022670"/>
    </source>
</evidence>
<evidence type="ECO:0000256" key="9">
    <source>
        <dbReference type="ARBA" id="ARBA00022968"/>
    </source>
</evidence>
<dbReference type="PANTHER" id="PTHR10806">
    <property type="entry name" value="SIGNAL PEPTIDASE COMPLEX CATALYTIC SUBUNIT SEC11"/>
    <property type="match status" value="1"/>
</dbReference>
<dbReference type="GO" id="GO:0008233">
    <property type="term" value="F:peptidase activity"/>
    <property type="evidence" value="ECO:0000318"/>
    <property type="project" value="GO_Central"/>
</dbReference>
<sequence length="206" mass="23323">MPSPLTDRKFEISCSNFLITIALIKNVIETIGLGDLLRLGFRRVLYQVLCLVMVVSTALMIWKSLIVATCTESPIVVVLSGAMEPSFNRGDLLMLNNYQSEPIRVGEIVVFKIRGREIPIIHRVLRIHEDKNGTVKFLTKGDNNIVDDRGLYADGQFWLEKKDVIGRAKGFVPYVGMVTIAMNDYPKLKYLMLALLGFFVLENREN</sequence>
<evidence type="ECO:0000256" key="10">
    <source>
        <dbReference type="ARBA" id="ARBA00022989"/>
    </source>
</evidence>
<dbReference type="PRINTS" id="PR00728">
    <property type="entry name" value="SIGNALPTASE"/>
</dbReference>
<dbReference type="OMA" id="HERGDTK"/>
<dbReference type="GO" id="GO:0009003">
    <property type="term" value="F:signal peptidase activity"/>
    <property type="evidence" value="ECO:0007669"/>
    <property type="project" value="UniProtKB-EC"/>
</dbReference>
<proteinExistence type="inferred from homology"/>
<evidence type="ECO:0000256" key="11">
    <source>
        <dbReference type="ARBA" id="ARBA00023136"/>
    </source>
</evidence>
<dbReference type="SUPFAM" id="SSF51306">
    <property type="entry name" value="LexA/Signal peptidase"/>
    <property type="match status" value="1"/>
</dbReference>
<evidence type="ECO:0000256" key="3">
    <source>
        <dbReference type="ARBA" id="ARBA00011035"/>
    </source>
</evidence>
<dbReference type="GeneID" id="6750068"/>
<dbReference type="InterPro" id="IPR036286">
    <property type="entry name" value="LexA/Signal_pep-like_sf"/>
</dbReference>
<dbReference type="GO" id="GO:0004252">
    <property type="term" value="F:serine-type endopeptidase activity"/>
    <property type="evidence" value="ECO:0007669"/>
    <property type="project" value="InterPro"/>
</dbReference>
<keyword evidence="10 13" id="KW-1133">Transmembrane helix</keyword>
<evidence type="ECO:0000256" key="5">
    <source>
        <dbReference type="ARBA" id="ARBA00019685"/>
    </source>
</evidence>
<dbReference type="GO" id="GO:0005787">
    <property type="term" value="C:signal peptidase complex"/>
    <property type="evidence" value="ECO:0000318"/>
    <property type="project" value="GO_Central"/>
</dbReference>
<evidence type="ECO:0000256" key="7">
    <source>
        <dbReference type="ARBA" id="ARBA00022692"/>
    </source>
</evidence>
<keyword evidence="13" id="KW-0256">Endoplasmic reticulum</keyword>
<comment type="similarity">
    <text evidence="3 13">Belongs to the peptidase S26B family.</text>
</comment>
<organism evidence="15 16">
    <name type="scientific">Trichoplax adhaerens</name>
    <name type="common">Trichoplax reptans</name>
    <dbReference type="NCBI Taxonomy" id="10228"/>
    <lineage>
        <taxon>Eukaryota</taxon>
        <taxon>Metazoa</taxon>
        <taxon>Placozoa</taxon>
        <taxon>Uniplacotomia</taxon>
        <taxon>Trichoplacea</taxon>
        <taxon>Trichoplacidae</taxon>
        <taxon>Trichoplax</taxon>
    </lineage>
</organism>
<gene>
    <name evidence="15" type="ORF">TRIADDRAFT_63529</name>
</gene>
<keyword evidence="11 13" id="KW-0472">Membrane</keyword>
<evidence type="ECO:0000256" key="4">
    <source>
        <dbReference type="ARBA" id="ARBA00013208"/>
    </source>
</evidence>
<accession>B3RM80</accession>
<dbReference type="GO" id="GO:0006465">
    <property type="term" value="P:signal peptide processing"/>
    <property type="evidence" value="ECO:0000318"/>
    <property type="project" value="GO_Central"/>
</dbReference>
<feature type="transmembrane region" description="Helical" evidence="13">
    <location>
        <begin position="44"/>
        <end position="62"/>
    </location>
</feature>
<dbReference type="InterPro" id="IPR019758">
    <property type="entry name" value="Pept_S26A_signal_pept_1_CS"/>
</dbReference>
<comment type="function">
    <text evidence="12">Catalytic component of the signal peptidase complex (SPC) which catalyzes the cleavage of N-terminal signal sequences from nascent proteins as they are translocated into the lumen of the endoplasmic reticulum. Specifically cleaves N-terminal signal peptides that contain a hydrophobic alpha-helix (h-region) shorter than 18-20 amino acids.</text>
</comment>
<dbReference type="Gene3D" id="2.10.109.10">
    <property type="entry name" value="Umud Fragment, subunit A"/>
    <property type="match status" value="1"/>
</dbReference>
<dbReference type="STRING" id="10228.B3RM80"/>
<dbReference type="PROSITE" id="PS00761">
    <property type="entry name" value="SPASE_I_3"/>
    <property type="match status" value="1"/>
</dbReference>
<dbReference type="Proteomes" id="UP000009022">
    <property type="component" value="Unassembled WGS sequence"/>
</dbReference>
<dbReference type="Pfam" id="PF10502">
    <property type="entry name" value="Peptidase_S26"/>
    <property type="match status" value="1"/>
</dbReference>
<dbReference type="FunCoup" id="B3RM80">
    <property type="interactions" value="1749"/>
</dbReference>
<keyword evidence="9 13" id="KW-0735">Signal-anchor</keyword>
<dbReference type="PANTHER" id="PTHR10806:SF6">
    <property type="entry name" value="SIGNAL PEPTIDASE COMPLEX CATALYTIC SUBUNIT SEC11"/>
    <property type="match status" value="1"/>
</dbReference>
<dbReference type="FunFam" id="2.10.109.10:FF:000003">
    <property type="entry name" value="Signal peptidase complex catalytic subunit SEC11"/>
    <property type="match status" value="1"/>
</dbReference>
<comment type="subunit">
    <text evidence="13">Component of the signal peptidase complex.</text>
</comment>
<keyword evidence="7 13" id="KW-0812">Transmembrane</keyword>
<dbReference type="EC" id="3.4.21.89" evidence="4 13"/>
<dbReference type="CTD" id="6750068"/>
<evidence type="ECO:0000256" key="13">
    <source>
        <dbReference type="RuleBase" id="RU362047"/>
    </source>
</evidence>
<dbReference type="InterPro" id="IPR001733">
    <property type="entry name" value="Peptidase_S26B"/>
</dbReference>
<evidence type="ECO:0000259" key="14">
    <source>
        <dbReference type="Pfam" id="PF10502"/>
    </source>
</evidence>
<dbReference type="AlphaFoldDB" id="B3RM80"/>
<name>B3RM80_TRIAD</name>
<evidence type="ECO:0000313" key="16">
    <source>
        <dbReference type="Proteomes" id="UP000009022"/>
    </source>
</evidence>
<feature type="domain" description="Peptidase S26" evidence="14">
    <location>
        <begin position="55"/>
        <end position="125"/>
    </location>
</feature>
<evidence type="ECO:0000256" key="1">
    <source>
        <dbReference type="ARBA" id="ARBA00000677"/>
    </source>
</evidence>
<evidence type="ECO:0000256" key="8">
    <source>
        <dbReference type="ARBA" id="ARBA00022801"/>
    </source>
</evidence>
<dbReference type="eggNOG" id="KOG3342">
    <property type="taxonomic scope" value="Eukaryota"/>
</dbReference>
<evidence type="ECO:0000256" key="2">
    <source>
        <dbReference type="ARBA" id="ARBA00004648"/>
    </source>
</evidence>
<dbReference type="MEROPS" id="S26.022"/>
<evidence type="ECO:0000256" key="12">
    <source>
        <dbReference type="ARBA" id="ARBA00045533"/>
    </source>
</evidence>
<dbReference type="EMBL" id="DS985241">
    <property type="protein sequence ID" value="EDV28916.1"/>
    <property type="molecule type" value="Genomic_DNA"/>
</dbReference>
<keyword evidence="16" id="KW-1185">Reference proteome</keyword>
<comment type="subcellular location">
    <subcellularLocation>
        <location evidence="2">Endoplasmic reticulum membrane</location>
        <topology evidence="2">Single-pass type II membrane protein</topology>
    </subcellularLocation>
</comment>
<reference evidence="15 16" key="1">
    <citation type="journal article" date="2008" name="Nature">
        <title>The Trichoplax genome and the nature of placozoans.</title>
        <authorList>
            <person name="Srivastava M."/>
            <person name="Begovic E."/>
            <person name="Chapman J."/>
            <person name="Putnam N.H."/>
            <person name="Hellsten U."/>
            <person name="Kawashima T."/>
            <person name="Kuo A."/>
            <person name="Mitros T."/>
            <person name="Salamov A."/>
            <person name="Carpenter M.L."/>
            <person name="Signorovitch A.Y."/>
            <person name="Moreno M.A."/>
            <person name="Kamm K."/>
            <person name="Grimwood J."/>
            <person name="Schmutz J."/>
            <person name="Shapiro H."/>
            <person name="Grigoriev I.V."/>
            <person name="Buss L.W."/>
            <person name="Schierwater B."/>
            <person name="Dellaporta S.L."/>
            <person name="Rokhsar D.S."/>
        </authorList>
    </citation>
    <scope>NUCLEOTIDE SEQUENCE [LARGE SCALE GENOMIC DNA]</scope>
    <source>
        <strain evidence="15 16">Grell-BS-1999</strain>
    </source>
</reference>
<keyword evidence="8 13" id="KW-0378">Hydrolase</keyword>
<protein>
    <recommendedName>
        <fullName evidence="5 13">Signal peptidase complex catalytic subunit SEC11</fullName>
        <ecNumber evidence="4 13">3.4.21.89</ecNumber>
    </recommendedName>
</protein>
<dbReference type="CDD" id="cd06530">
    <property type="entry name" value="S26_SPase_I"/>
    <property type="match status" value="1"/>
</dbReference>
<dbReference type="KEGG" id="tad:TRIADDRAFT_63529"/>
<dbReference type="NCBIfam" id="TIGR02228">
    <property type="entry name" value="sigpep_I_arch"/>
    <property type="match status" value="1"/>
</dbReference>
<dbReference type="HOGENOM" id="CLU_089996_0_0_1"/>
<evidence type="ECO:0000313" key="15">
    <source>
        <dbReference type="EMBL" id="EDV28916.1"/>
    </source>
</evidence>
<dbReference type="OrthoDB" id="10257561at2759"/>